<reference evidence="1 2" key="1">
    <citation type="submission" date="2018-01" db="EMBL/GenBank/DDBJ databases">
        <title>Complete genome sequences of the type strains of Marinobacter flavimaris and Marinobacter maroccanus.</title>
        <authorList>
            <person name="Palau M."/>
            <person name="Boujida N."/>
            <person name="Manresa A."/>
            <person name="Minana-Galbis D."/>
        </authorList>
    </citation>
    <scope>NUCLEOTIDE SEQUENCE [LARGE SCALE GENOMIC DNA]</scope>
    <source>
        <strain evidence="1 2">N4</strain>
    </source>
</reference>
<organism evidence="1 2">
    <name type="scientific">Marinobacter maroccanus</name>
    <dbReference type="NCBI Taxonomy" id="2055143"/>
    <lineage>
        <taxon>Bacteria</taxon>
        <taxon>Pseudomonadati</taxon>
        <taxon>Pseudomonadota</taxon>
        <taxon>Gammaproteobacteria</taxon>
        <taxon>Pseudomonadales</taxon>
        <taxon>Marinobacteraceae</taxon>
        <taxon>Marinobacter</taxon>
    </lineage>
</organism>
<name>A0A2S5ZF88_9GAMM</name>
<protein>
    <submittedName>
        <fullName evidence="1">Uncharacterized protein</fullName>
    </submittedName>
</protein>
<dbReference type="EMBL" id="PSSX01000001">
    <property type="protein sequence ID" value="PPI85981.1"/>
    <property type="molecule type" value="Genomic_DNA"/>
</dbReference>
<accession>A0A2S5ZF88</accession>
<comment type="caution">
    <text evidence="1">The sequence shown here is derived from an EMBL/GenBank/DDBJ whole genome shotgun (WGS) entry which is preliminary data.</text>
</comment>
<gene>
    <name evidence="1" type="ORF">KEHDKFFH_01275</name>
</gene>
<dbReference type="Proteomes" id="UP000239917">
    <property type="component" value="Unassembled WGS sequence"/>
</dbReference>
<proteinExistence type="predicted"/>
<evidence type="ECO:0000313" key="1">
    <source>
        <dbReference type="EMBL" id="PPI85981.1"/>
    </source>
</evidence>
<keyword evidence="2" id="KW-1185">Reference proteome</keyword>
<dbReference type="AlphaFoldDB" id="A0A2S5ZF88"/>
<evidence type="ECO:0000313" key="2">
    <source>
        <dbReference type="Proteomes" id="UP000239917"/>
    </source>
</evidence>
<sequence>MHFEVLEAEVDVSSGFDEVGLAAFDLATGAAVGGLFPGMSAAMDGRRQAHMDVLVAVPGSPTPAAVLAPTVKTKKNHQNQSGCIQICCL</sequence>